<dbReference type="InterPro" id="IPR043968">
    <property type="entry name" value="SGNH"/>
</dbReference>
<feature type="transmembrane region" description="Helical" evidence="1">
    <location>
        <begin position="37"/>
        <end position="53"/>
    </location>
</feature>
<dbReference type="GO" id="GO:0016747">
    <property type="term" value="F:acyltransferase activity, transferring groups other than amino-acyl groups"/>
    <property type="evidence" value="ECO:0007669"/>
    <property type="project" value="InterPro"/>
</dbReference>
<dbReference type="Proteomes" id="UP000553963">
    <property type="component" value="Unassembled WGS sequence"/>
</dbReference>
<reference evidence="4 5" key="1">
    <citation type="submission" date="2020-08" db="EMBL/GenBank/DDBJ databases">
        <title>Genomic Encyclopedia of Type Strains, Phase IV (KMG-IV): sequencing the most valuable type-strain genomes for metagenomic binning, comparative biology and taxonomic classification.</title>
        <authorList>
            <person name="Goeker M."/>
        </authorList>
    </citation>
    <scope>NUCLEOTIDE SEQUENCE [LARGE SCALE GENOMIC DNA]</scope>
    <source>
        <strain evidence="4 5">DSM 25966</strain>
    </source>
</reference>
<evidence type="ECO:0000313" key="5">
    <source>
        <dbReference type="Proteomes" id="UP000553963"/>
    </source>
</evidence>
<organism evidence="4 5">
    <name type="scientific">Kaistia hirudinis</name>
    <dbReference type="NCBI Taxonomy" id="1293440"/>
    <lineage>
        <taxon>Bacteria</taxon>
        <taxon>Pseudomonadati</taxon>
        <taxon>Pseudomonadota</taxon>
        <taxon>Alphaproteobacteria</taxon>
        <taxon>Hyphomicrobiales</taxon>
        <taxon>Kaistiaceae</taxon>
        <taxon>Kaistia</taxon>
    </lineage>
</organism>
<dbReference type="EMBL" id="JACIDS010000002">
    <property type="protein sequence ID" value="MBB3930332.1"/>
    <property type="molecule type" value="Genomic_DNA"/>
</dbReference>
<dbReference type="PANTHER" id="PTHR23028:SF53">
    <property type="entry name" value="ACYL_TRANSF_3 DOMAIN-CONTAINING PROTEIN"/>
    <property type="match status" value="1"/>
</dbReference>
<keyword evidence="5" id="KW-1185">Reference proteome</keyword>
<keyword evidence="1" id="KW-1133">Transmembrane helix</keyword>
<sequence>MNMLGNVERHGLSTKAGAGTGSTASARLAGYKPHIDGLRAVSIIAVLAFHAGIPGVGGGFVGVDIFFVISGYLIINQIIAALDAGRFSVWDFYARRVLRIVPPYLLVLAVTVLVGVVVLRDPRDLNNFAGSVGIAPFFLTNFYFLRRSGYFDVGAHDLPLLHTWSLAVEEQFYLVTPLALLALFWLVKRRGWSPTAAIAVAGLVIGLPSLVGAILLTPADLNPLNPDRNPAFFLPQWRAWQFVAGGAIALLVDAVRVRPRLIGTMAGLLGAALLVVSIGFWGLGWLGAWIEPSGRVANYPGLAAILPTLGAVLVIGSGLLAPAALLTRALSLGPVVFIGRLSYALYLWHWPLLVYARMLPFDIAPGAKSAIALALAVLLSIATHFALERPAATWRLRPRMRTDRRLALAVIGIGLAASALVAIAAQRLADDAYAASLVNPLLVKAKSADVKGSGPCLSADAAALPGCLDGKAPAGILIGDSHAFQFESRLAYEAGLRSARLISLAAPGCSPLGVADDPVKERRFRLCIPMIDKLERLGPRLQADTDFAIVAGLWQSLLSSAPPESAASAEVTLRRQFSALMNLFSDKQRVLVIGPVPELKRGNPSNCLGLSGVLGLSTDRCGISRAFIDADRARTVEIMQEVIAQHPNARYIDPIDVLCNETMCSPLHDGAVVYMDFSHLNGYGAKLVYDRFRDDFDWAFGTAPAGK</sequence>
<dbReference type="PANTHER" id="PTHR23028">
    <property type="entry name" value="ACETYLTRANSFERASE"/>
    <property type="match status" value="1"/>
</dbReference>
<dbReference type="Pfam" id="PF19040">
    <property type="entry name" value="SGNH"/>
    <property type="match status" value="1"/>
</dbReference>
<evidence type="ECO:0000256" key="1">
    <source>
        <dbReference type="SAM" id="Phobius"/>
    </source>
</evidence>
<feature type="transmembrane region" description="Helical" evidence="1">
    <location>
        <begin position="171"/>
        <end position="187"/>
    </location>
</feature>
<feature type="transmembrane region" description="Helical" evidence="1">
    <location>
        <begin position="65"/>
        <end position="85"/>
    </location>
</feature>
<gene>
    <name evidence="4" type="ORF">GGR25_001371</name>
</gene>
<feature type="transmembrane region" description="Helical" evidence="1">
    <location>
        <begin position="329"/>
        <end position="349"/>
    </location>
</feature>
<dbReference type="RefSeq" id="WP_183398000.1">
    <property type="nucleotide sequence ID" value="NZ_JACIDS010000002.1"/>
</dbReference>
<feature type="transmembrane region" description="Helical" evidence="1">
    <location>
        <begin position="97"/>
        <end position="119"/>
    </location>
</feature>
<feature type="transmembrane region" description="Helical" evidence="1">
    <location>
        <begin position="196"/>
        <end position="217"/>
    </location>
</feature>
<name>A0A840AL57_9HYPH</name>
<feature type="transmembrane region" description="Helical" evidence="1">
    <location>
        <begin position="302"/>
        <end position="322"/>
    </location>
</feature>
<feature type="domain" description="SGNH" evidence="3">
    <location>
        <begin position="456"/>
        <end position="693"/>
    </location>
</feature>
<dbReference type="Pfam" id="PF01757">
    <property type="entry name" value="Acyl_transf_3"/>
    <property type="match status" value="1"/>
</dbReference>
<accession>A0A840AL57</accession>
<evidence type="ECO:0000259" key="2">
    <source>
        <dbReference type="Pfam" id="PF01757"/>
    </source>
</evidence>
<comment type="caution">
    <text evidence="4">The sequence shown here is derived from an EMBL/GenBank/DDBJ whole genome shotgun (WGS) entry which is preliminary data.</text>
</comment>
<evidence type="ECO:0000259" key="3">
    <source>
        <dbReference type="Pfam" id="PF19040"/>
    </source>
</evidence>
<feature type="transmembrane region" description="Helical" evidence="1">
    <location>
        <begin position="407"/>
        <end position="425"/>
    </location>
</feature>
<dbReference type="InterPro" id="IPR050879">
    <property type="entry name" value="Acyltransferase_3"/>
</dbReference>
<feature type="transmembrane region" description="Helical" evidence="1">
    <location>
        <begin position="267"/>
        <end position="290"/>
    </location>
</feature>
<dbReference type="InterPro" id="IPR002656">
    <property type="entry name" value="Acyl_transf_3_dom"/>
</dbReference>
<feature type="transmembrane region" description="Helical" evidence="1">
    <location>
        <begin position="369"/>
        <end position="387"/>
    </location>
</feature>
<evidence type="ECO:0000313" key="4">
    <source>
        <dbReference type="EMBL" id="MBB3930332.1"/>
    </source>
</evidence>
<dbReference type="GO" id="GO:0016020">
    <property type="term" value="C:membrane"/>
    <property type="evidence" value="ECO:0007669"/>
    <property type="project" value="TreeGrafter"/>
</dbReference>
<dbReference type="GO" id="GO:0009103">
    <property type="term" value="P:lipopolysaccharide biosynthetic process"/>
    <property type="evidence" value="ECO:0007669"/>
    <property type="project" value="TreeGrafter"/>
</dbReference>
<keyword evidence="1" id="KW-0472">Membrane</keyword>
<feature type="transmembrane region" description="Helical" evidence="1">
    <location>
        <begin position="237"/>
        <end position="255"/>
    </location>
</feature>
<dbReference type="AlphaFoldDB" id="A0A840AL57"/>
<feature type="domain" description="Acyltransferase 3" evidence="2">
    <location>
        <begin position="35"/>
        <end position="383"/>
    </location>
</feature>
<protein>
    <submittedName>
        <fullName evidence="4">Peptidoglycan/LPS O-acetylase OafA/YrhL</fullName>
    </submittedName>
</protein>
<keyword evidence="1" id="KW-0812">Transmembrane</keyword>
<proteinExistence type="predicted"/>